<name>A0A2K3K931_TRIPR</name>
<reference evidence="6 7" key="2">
    <citation type="journal article" date="2017" name="Front. Plant Sci.">
        <title>Gene Classification and Mining of Molecular Markers Useful in Red Clover (Trifolium pratense) Breeding.</title>
        <authorList>
            <person name="Istvanek J."/>
            <person name="Dluhosova J."/>
            <person name="Dluhos P."/>
            <person name="Patkova L."/>
            <person name="Nedelnik J."/>
            <person name="Repkova J."/>
        </authorList>
    </citation>
    <scope>NUCLEOTIDE SEQUENCE [LARGE SCALE GENOMIC DNA]</scope>
    <source>
        <strain evidence="7">cv. Tatra</strain>
        <tissue evidence="6">Young leaves</tissue>
    </source>
</reference>
<dbReference type="Gene3D" id="2.170.150.80">
    <property type="entry name" value="NAC domain"/>
    <property type="match status" value="1"/>
</dbReference>
<evidence type="ECO:0000313" key="6">
    <source>
        <dbReference type="EMBL" id="PNX62784.1"/>
    </source>
</evidence>
<dbReference type="InterPro" id="IPR003441">
    <property type="entry name" value="NAC-dom"/>
</dbReference>
<organism evidence="6 7">
    <name type="scientific">Trifolium pratense</name>
    <name type="common">Red clover</name>
    <dbReference type="NCBI Taxonomy" id="57577"/>
    <lineage>
        <taxon>Eukaryota</taxon>
        <taxon>Viridiplantae</taxon>
        <taxon>Streptophyta</taxon>
        <taxon>Embryophyta</taxon>
        <taxon>Tracheophyta</taxon>
        <taxon>Spermatophyta</taxon>
        <taxon>Magnoliopsida</taxon>
        <taxon>eudicotyledons</taxon>
        <taxon>Gunneridae</taxon>
        <taxon>Pentapetalae</taxon>
        <taxon>rosids</taxon>
        <taxon>fabids</taxon>
        <taxon>Fabales</taxon>
        <taxon>Fabaceae</taxon>
        <taxon>Papilionoideae</taxon>
        <taxon>50 kb inversion clade</taxon>
        <taxon>NPAAA clade</taxon>
        <taxon>Hologalegina</taxon>
        <taxon>IRL clade</taxon>
        <taxon>Trifolieae</taxon>
        <taxon>Trifolium</taxon>
    </lineage>
</organism>
<proteinExistence type="predicted"/>
<reference evidence="6 7" key="1">
    <citation type="journal article" date="2014" name="Am. J. Bot.">
        <title>Genome assembly and annotation for red clover (Trifolium pratense; Fabaceae).</title>
        <authorList>
            <person name="Istvanek J."/>
            <person name="Jaros M."/>
            <person name="Krenek A."/>
            <person name="Repkova J."/>
        </authorList>
    </citation>
    <scope>NUCLEOTIDE SEQUENCE [LARGE SCALE GENOMIC DNA]</scope>
    <source>
        <strain evidence="7">cv. Tatra</strain>
        <tissue evidence="6">Young leaves</tissue>
    </source>
</reference>
<dbReference type="GO" id="GO:0003677">
    <property type="term" value="F:DNA binding"/>
    <property type="evidence" value="ECO:0007669"/>
    <property type="project" value="UniProtKB-KW"/>
</dbReference>
<dbReference type="PANTHER" id="PTHR31744:SF220">
    <property type="entry name" value="LOW QUALITY PROTEIN: NAC DOMAIN-CONTAINING PROTEIN 90-LIKE"/>
    <property type="match status" value="1"/>
</dbReference>
<evidence type="ECO:0000256" key="4">
    <source>
        <dbReference type="ARBA" id="ARBA00023242"/>
    </source>
</evidence>
<sequence>MEDPPTGFRFYPTEEELVGFYLHNQLEGQMHHHINRVIPVIDINAKEPWDLP</sequence>
<evidence type="ECO:0000256" key="2">
    <source>
        <dbReference type="ARBA" id="ARBA00023125"/>
    </source>
</evidence>
<dbReference type="AlphaFoldDB" id="A0A2K3K931"/>
<feature type="non-terminal residue" evidence="6">
    <location>
        <position position="52"/>
    </location>
</feature>
<keyword evidence="3" id="KW-0804">Transcription</keyword>
<dbReference type="GO" id="GO:0006355">
    <property type="term" value="P:regulation of DNA-templated transcription"/>
    <property type="evidence" value="ECO:0007669"/>
    <property type="project" value="InterPro"/>
</dbReference>
<dbReference type="Proteomes" id="UP000236291">
    <property type="component" value="Unassembled WGS sequence"/>
</dbReference>
<keyword evidence="2" id="KW-0238">DNA-binding</keyword>
<dbReference type="EMBL" id="ASHM01088541">
    <property type="protein sequence ID" value="PNX62784.1"/>
    <property type="molecule type" value="Genomic_DNA"/>
</dbReference>
<evidence type="ECO:0000313" key="7">
    <source>
        <dbReference type="Proteomes" id="UP000236291"/>
    </source>
</evidence>
<gene>
    <name evidence="6" type="ORF">L195_g053163</name>
</gene>
<protein>
    <submittedName>
        <fullName evidence="6">NAC domain-containing protein</fullName>
    </submittedName>
</protein>
<comment type="caution">
    <text evidence="6">The sequence shown here is derived from an EMBL/GenBank/DDBJ whole genome shotgun (WGS) entry which is preliminary data.</text>
</comment>
<dbReference type="PANTHER" id="PTHR31744">
    <property type="entry name" value="PROTEIN CUP-SHAPED COTYLEDON 2-RELATED"/>
    <property type="match status" value="1"/>
</dbReference>
<dbReference type="SUPFAM" id="SSF101941">
    <property type="entry name" value="NAC domain"/>
    <property type="match status" value="1"/>
</dbReference>
<feature type="domain" description="NAC" evidence="5">
    <location>
        <begin position="4"/>
        <end position="52"/>
    </location>
</feature>
<evidence type="ECO:0000256" key="3">
    <source>
        <dbReference type="ARBA" id="ARBA00023163"/>
    </source>
</evidence>
<dbReference type="PROSITE" id="PS51005">
    <property type="entry name" value="NAC"/>
    <property type="match status" value="1"/>
</dbReference>
<evidence type="ECO:0000259" key="5">
    <source>
        <dbReference type="PROSITE" id="PS51005"/>
    </source>
</evidence>
<keyword evidence="1" id="KW-0805">Transcription regulation</keyword>
<keyword evidence="4" id="KW-0539">Nucleus</keyword>
<dbReference type="InterPro" id="IPR036093">
    <property type="entry name" value="NAC_dom_sf"/>
</dbReference>
<accession>A0A2K3K931</accession>
<dbReference type="Pfam" id="PF02365">
    <property type="entry name" value="NAM"/>
    <property type="match status" value="1"/>
</dbReference>
<evidence type="ECO:0000256" key="1">
    <source>
        <dbReference type="ARBA" id="ARBA00023015"/>
    </source>
</evidence>